<feature type="domain" description="GST N-terminal" evidence="1">
    <location>
        <begin position="1"/>
        <end position="60"/>
    </location>
</feature>
<dbReference type="InterPro" id="IPR036249">
    <property type="entry name" value="Thioredoxin-like_sf"/>
</dbReference>
<dbReference type="PATRIC" id="fig|999552.6.peg.1459"/>
<dbReference type="PANTHER" id="PTHR44051:SF8">
    <property type="entry name" value="GLUTATHIONE S-TRANSFERASE GSTA"/>
    <property type="match status" value="1"/>
</dbReference>
<dbReference type="Gene3D" id="1.20.1050.10">
    <property type="match status" value="1"/>
</dbReference>
<dbReference type="InterPro" id="IPR004045">
    <property type="entry name" value="Glutathione_S-Trfase_N"/>
</dbReference>
<dbReference type="SFLD" id="SFLDS00019">
    <property type="entry name" value="Glutathione_Transferase_(cytos"/>
    <property type="match status" value="1"/>
</dbReference>
<dbReference type="GO" id="GO:0016740">
    <property type="term" value="F:transferase activity"/>
    <property type="evidence" value="ECO:0007669"/>
    <property type="project" value="UniProtKB-KW"/>
</dbReference>
<evidence type="ECO:0000259" key="1">
    <source>
        <dbReference type="PROSITE" id="PS50404"/>
    </source>
</evidence>
<dbReference type="PROSITE" id="PS50405">
    <property type="entry name" value="GST_CTER"/>
    <property type="match status" value="1"/>
</dbReference>
<dbReference type="SUPFAM" id="SSF47616">
    <property type="entry name" value="GST C-terminal domain-like"/>
    <property type="match status" value="1"/>
</dbReference>
<dbReference type="AlphaFoldDB" id="V9VP91"/>
<dbReference type="InterPro" id="IPR040079">
    <property type="entry name" value="Glutathione_S-Trfase"/>
</dbReference>
<evidence type="ECO:0000259" key="2">
    <source>
        <dbReference type="PROSITE" id="PS50405"/>
    </source>
</evidence>
<name>V9VP91_9RHOB</name>
<dbReference type="SUPFAM" id="SSF52833">
    <property type="entry name" value="Thioredoxin-like"/>
    <property type="match status" value="1"/>
</dbReference>
<accession>V9VP91</accession>
<reference evidence="3 4" key="1">
    <citation type="submission" date="2013-09" db="EMBL/GenBank/DDBJ databases">
        <authorList>
            <consortium name="DOE Joint Genome Institute"/>
            <person name="Klenk H.-P."/>
            <person name="Huntemann M."/>
            <person name="Han J."/>
            <person name="Chen A."/>
            <person name="Kyrpides N."/>
            <person name="Mavromatis K."/>
            <person name="Markowitz V."/>
            <person name="Palaniappan K."/>
            <person name="Ivanova N."/>
            <person name="Schaumberg A."/>
            <person name="Pati A."/>
            <person name="Liolios K."/>
            <person name="Nordberg H.P."/>
            <person name="Cantor M.N."/>
            <person name="Hua S.X."/>
            <person name="Woyke T."/>
        </authorList>
    </citation>
    <scope>NUCLEOTIDE SEQUENCE [LARGE SCALE GENOMIC DNA]</scope>
    <source>
        <strain evidence="3 4">DSM 14336</strain>
    </source>
</reference>
<proteinExistence type="predicted"/>
<dbReference type="EMBL" id="CP006773">
    <property type="protein sequence ID" value="AHD00521.1"/>
    <property type="molecule type" value="Genomic_DNA"/>
</dbReference>
<dbReference type="PANTHER" id="PTHR44051">
    <property type="entry name" value="GLUTATHIONE S-TRANSFERASE-RELATED"/>
    <property type="match status" value="1"/>
</dbReference>
<feature type="domain" description="GST C-terminal" evidence="2">
    <location>
        <begin position="63"/>
        <end position="181"/>
    </location>
</feature>
<dbReference type="Pfam" id="PF13417">
    <property type="entry name" value="GST_N_3"/>
    <property type="match status" value="1"/>
</dbReference>
<dbReference type="HOGENOM" id="CLU_011226_6_0_5"/>
<evidence type="ECO:0000313" key="3">
    <source>
        <dbReference type="EMBL" id="AHD00521.1"/>
    </source>
</evidence>
<keyword evidence="4" id="KW-1185">Reference proteome</keyword>
<dbReference type="STRING" id="999552.METH_07250"/>
<dbReference type="PROSITE" id="PS50404">
    <property type="entry name" value="GST_NTER"/>
    <property type="match status" value="1"/>
</dbReference>
<keyword evidence="3" id="KW-0808">Transferase</keyword>
<protein>
    <submittedName>
        <fullName evidence="3">Glutathione S-transferase</fullName>
    </submittedName>
</protein>
<organism evidence="3 4">
    <name type="scientific">Leisingera methylohalidivorans DSM 14336</name>
    <dbReference type="NCBI Taxonomy" id="999552"/>
    <lineage>
        <taxon>Bacteria</taxon>
        <taxon>Pseudomonadati</taxon>
        <taxon>Pseudomonadota</taxon>
        <taxon>Alphaproteobacteria</taxon>
        <taxon>Rhodobacterales</taxon>
        <taxon>Roseobacteraceae</taxon>
        <taxon>Leisingera</taxon>
    </lineage>
</organism>
<dbReference type="InterPro" id="IPR004046">
    <property type="entry name" value="GST_C"/>
</dbReference>
<sequence>MGLDLPVRTVDLQAGEQFQEAFSKLNPNAKVPVLEEDDGSSLWESNAIINRLCTDRDTPLWPRSNQRYDIMRWQFWEGCHWTPACSKFISRHLFGREDIDIEAAAEDFHKYAKVLDGHLDGRDWLSGETMTTADISVAAILCYREPCRYPVEGYSNILRWIAGIERLEAWQTVNPAPQAAE</sequence>
<dbReference type="InterPro" id="IPR036282">
    <property type="entry name" value="Glutathione-S-Trfase_C_sf"/>
</dbReference>
<dbReference type="InterPro" id="IPR010987">
    <property type="entry name" value="Glutathione-S-Trfase_C-like"/>
</dbReference>
<dbReference type="KEGG" id="lmd:METH_07250"/>
<dbReference type="SFLD" id="SFLDG00358">
    <property type="entry name" value="Main_(cytGST)"/>
    <property type="match status" value="1"/>
</dbReference>
<dbReference type="Gene3D" id="3.40.30.10">
    <property type="entry name" value="Glutaredoxin"/>
    <property type="match status" value="1"/>
</dbReference>
<evidence type="ECO:0000313" key="4">
    <source>
        <dbReference type="Proteomes" id="UP000018780"/>
    </source>
</evidence>
<dbReference type="Pfam" id="PF00043">
    <property type="entry name" value="GST_C"/>
    <property type="match status" value="1"/>
</dbReference>
<gene>
    <name evidence="3" type="ORF">METH_07250</name>
</gene>
<dbReference type="Proteomes" id="UP000018780">
    <property type="component" value="Chromosome"/>
</dbReference>